<comment type="caution">
    <text evidence="1">The sequence shown here is derived from an EMBL/GenBank/DDBJ whole genome shotgun (WGS) entry which is preliminary data.</text>
</comment>
<sequence>MDVLAVFAHQKVRLADLGYQWSSLWHEKGAKQDGFIEWRTATPPTWSDVIMQGPHFTVANPFSKEPNEGCRNNSDYAVWDLENLPELVIPRTNYQRAVGRDSYDSGVPMWDRNSATDYWRVAWRNMTQPGLERSLQSAIIPPGVAHVNTVHSLAVLMRSAASTVESATRRLQDTRNTVLVSGLWASLPFDYLVKISGMSHVYAELIDRFPAPVDHPAWPQLLLRTLRLNCLTRDFAPLWEDLYRESFSSDAWTPAFWNLTSLGVRSAAWTMNTPLRNDVERRGALVEIDALAALMLGLSADHLALMFRAQFPVLRKYEYEMYFDARGRKITKDHQAQGVKQQKADYKLLRAYLDGEDSGDLLDRYEPFPADESHNKPYFYKPDREAEMRSAYAEFERRLERNG</sequence>
<gene>
    <name evidence="1" type="ORF">ACHIPZ_24820</name>
</gene>
<organism evidence="1 2">
    <name type="scientific">Antrihabitans spumae</name>
    <dbReference type="NCBI Taxonomy" id="3373370"/>
    <lineage>
        <taxon>Bacteria</taxon>
        <taxon>Bacillati</taxon>
        <taxon>Actinomycetota</taxon>
        <taxon>Actinomycetes</taxon>
        <taxon>Mycobacteriales</taxon>
        <taxon>Nocardiaceae</taxon>
        <taxon>Antrihabitans</taxon>
    </lineage>
</organism>
<protein>
    <submittedName>
        <fullName evidence="1">Uncharacterized protein</fullName>
    </submittedName>
</protein>
<name>A0ABW7JTR4_9NOCA</name>
<dbReference type="EMBL" id="JBIMSO010000107">
    <property type="protein sequence ID" value="MFH5211400.1"/>
    <property type="molecule type" value="Genomic_DNA"/>
</dbReference>
<proteinExistence type="predicted"/>
<dbReference type="Proteomes" id="UP001609175">
    <property type="component" value="Unassembled WGS sequence"/>
</dbReference>
<dbReference type="RefSeq" id="WP_395117847.1">
    <property type="nucleotide sequence ID" value="NZ_JBIMSO010000107.1"/>
</dbReference>
<evidence type="ECO:0000313" key="2">
    <source>
        <dbReference type="Proteomes" id="UP001609175"/>
    </source>
</evidence>
<reference evidence="1 2" key="1">
    <citation type="submission" date="2024-10" db="EMBL/GenBank/DDBJ databases">
        <authorList>
            <person name="Riesco R."/>
        </authorList>
    </citation>
    <scope>NUCLEOTIDE SEQUENCE [LARGE SCALE GENOMIC DNA]</scope>
    <source>
        <strain evidence="1 2">NCIMB 15449</strain>
    </source>
</reference>
<accession>A0ABW7JTR4</accession>
<evidence type="ECO:0000313" key="1">
    <source>
        <dbReference type="EMBL" id="MFH5211400.1"/>
    </source>
</evidence>